<gene>
    <name evidence="2" type="ORF">JJL56_28915</name>
</gene>
<protein>
    <submittedName>
        <fullName evidence="2">Uncharacterized protein</fullName>
    </submittedName>
</protein>
<proteinExistence type="predicted"/>
<dbReference type="Proteomes" id="UP000654452">
    <property type="component" value="Unassembled WGS sequence"/>
</dbReference>
<keyword evidence="1" id="KW-1133">Transmembrane helix</keyword>
<keyword evidence="1" id="KW-0472">Membrane</keyword>
<evidence type="ECO:0000313" key="2">
    <source>
        <dbReference type="EMBL" id="MBK4722883.1"/>
    </source>
</evidence>
<accession>A0ABS1I749</accession>
<comment type="caution">
    <text evidence="2">The sequence shown here is derived from an EMBL/GenBank/DDBJ whole genome shotgun (WGS) entry which is preliminary data.</text>
</comment>
<sequence length="125" mass="13469">MATQFRAIDLSDGGRPIYLFGAGAMGLAVAGYLGLCGRPATAFVDSRKDGEAAGLPILPLPRYLERRTPRDLLIVTSSFVDEIGRSLAAHGIDDYADASRFGGGLVSELRRHDHMTAQPILRLTR</sequence>
<dbReference type="EMBL" id="JAEPIV010000033">
    <property type="protein sequence ID" value="MBK4722883.1"/>
    <property type="molecule type" value="Genomic_DNA"/>
</dbReference>
<keyword evidence="3" id="KW-1185">Reference proteome</keyword>
<keyword evidence="1" id="KW-0812">Transmembrane</keyword>
<name>A0ABS1I749_9PROT</name>
<dbReference type="RefSeq" id="WP_200487264.1">
    <property type="nucleotide sequence ID" value="NZ_JAEPIV010000033.1"/>
</dbReference>
<evidence type="ECO:0000313" key="3">
    <source>
        <dbReference type="Proteomes" id="UP000654452"/>
    </source>
</evidence>
<evidence type="ECO:0000256" key="1">
    <source>
        <dbReference type="SAM" id="Phobius"/>
    </source>
</evidence>
<feature type="transmembrane region" description="Helical" evidence="1">
    <location>
        <begin position="17"/>
        <end position="37"/>
    </location>
</feature>
<organism evidence="2 3">
    <name type="scientific">Azospirillum aestuarii</name>
    <dbReference type="NCBI Taxonomy" id="2802052"/>
    <lineage>
        <taxon>Bacteria</taxon>
        <taxon>Pseudomonadati</taxon>
        <taxon>Pseudomonadota</taxon>
        <taxon>Alphaproteobacteria</taxon>
        <taxon>Rhodospirillales</taxon>
        <taxon>Azospirillaceae</taxon>
        <taxon>Azospirillum</taxon>
    </lineage>
</organism>
<reference evidence="2 3" key="1">
    <citation type="submission" date="2021-01" db="EMBL/GenBank/DDBJ databases">
        <title>Azospirillum sp. YIM DDC1 draft genome.</title>
        <authorList>
            <person name="Wang Y.-X."/>
        </authorList>
    </citation>
    <scope>NUCLEOTIDE SEQUENCE [LARGE SCALE GENOMIC DNA]</scope>
    <source>
        <strain evidence="2 3">YIM DDC1</strain>
    </source>
</reference>